<sequence>MSVHFPVDTAQIVALFLESVFYGIYLATFVGCIKVLIWQNDWLKSFGQINKTMLFAALAMLVFGTLDLAFGLRNNIDAFIRFQGDPEEHFQDLSNWLNVMKMVCYVAQTFIGDAILIYRCFIVYGKNYWIVTLPSLLWLATSACGAMVCYLEVSIGTGALSQSRLKPFITSMLSLTLATTVITTSLIVRRIWKVESKISHFRSGDSSSPLNRVMRILVESGLIYTTTILILFGTYLANSNAILGISDSVVQIIGITFNLIIVNTDAARKSIGSQLDPSQAVVSANGTLPLHMLNIHTEVSVQRHPPDTASSLSASSKRHDALEKPNWSP</sequence>
<feature type="transmembrane region" description="Helical" evidence="2">
    <location>
        <begin position="241"/>
        <end position="261"/>
    </location>
</feature>
<keyword evidence="2" id="KW-1133">Transmembrane helix</keyword>
<protein>
    <submittedName>
        <fullName evidence="3">Uncharacterized protein</fullName>
    </submittedName>
</protein>
<name>A0ABR3JYJ6_9AGAR</name>
<evidence type="ECO:0000313" key="3">
    <source>
        <dbReference type="EMBL" id="KAL0960480.1"/>
    </source>
</evidence>
<feature type="transmembrane region" description="Helical" evidence="2">
    <location>
        <begin position="54"/>
        <end position="72"/>
    </location>
</feature>
<feature type="transmembrane region" description="Helical" evidence="2">
    <location>
        <begin position="136"/>
        <end position="156"/>
    </location>
</feature>
<feature type="transmembrane region" description="Helical" evidence="2">
    <location>
        <begin position="213"/>
        <end position="235"/>
    </location>
</feature>
<feature type="transmembrane region" description="Helical" evidence="2">
    <location>
        <begin position="12"/>
        <end position="33"/>
    </location>
</feature>
<dbReference type="Proteomes" id="UP001556367">
    <property type="component" value="Unassembled WGS sequence"/>
</dbReference>
<keyword evidence="4" id="KW-1185">Reference proteome</keyword>
<comment type="caution">
    <text evidence="3">The sequence shown here is derived from an EMBL/GenBank/DDBJ whole genome shotgun (WGS) entry which is preliminary data.</text>
</comment>
<feature type="region of interest" description="Disordered" evidence="1">
    <location>
        <begin position="301"/>
        <end position="329"/>
    </location>
</feature>
<accession>A0ABR3JYJ6</accession>
<keyword evidence="2" id="KW-0812">Transmembrane</keyword>
<feature type="transmembrane region" description="Helical" evidence="2">
    <location>
        <begin position="105"/>
        <end position="124"/>
    </location>
</feature>
<evidence type="ECO:0000256" key="1">
    <source>
        <dbReference type="SAM" id="MobiDB-lite"/>
    </source>
</evidence>
<proteinExistence type="predicted"/>
<gene>
    <name evidence="3" type="ORF">HGRIS_005522</name>
</gene>
<feature type="transmembrane region" description="Helical" evidence="2">
    <location>
        <begin position="168"/>
        <end position="192"/>
    </location>
</feature>
<reference evidence="4" key="1">
    <citation type="submission" date="2024-06" db="EMBL/GenBank/DDBJ databases">
        <title>Multi-omics analyses provide insights into the biosynthesis of the anticancer antibiotic pleurotin in Hohenbuehelia grisea.</title>
        <authorList>
            <person name="Weaver J.A."/>
            <person name="Alberti F."/>
        </authorList>
    </citation>
    <scope>NUCLEOTIDE SEQUENCE [LARGE SCALE GENOMIC DNA]</scope>
    <source>
        <strain evidence="4">T-177</strain>
    </source>
</reference>
<organism evidence="3 4">
    <name type="scientific">Hohenbuehelia grisea</name>
    <dbReference type="NCBI Taxonomy" id="104357"/>
    <lineage>
        <taxon>Eukaryota</taxon>
        <taxon>Fungi</taxon>
        <taxon>Dikarya</taxon>
        <taxon>Basidiomycota</taxon>
        <taxon>Agaricomycotina</taxon>
        <taxon>Agaricomycetes</taxon>
        <taxon>Agaricomycetidae</taxon>
        <taxon>Agaricales</taxon>
        <taxon>Pleurotineae</taxon>
        <taxon>Pleurotaceae</taxon>
        <taxon>Hohenbuehelia</taxon>
    </lineage>
</organism>
<keyword evidence="2" id="KW-0472">Membrane</keyword>
<dbReference type="EMBL" id="JASNQZ010000001">
    <property type="protein sequence ID" value="KAL0960480.1"/>
    <property type="molecule type" value="Genomic_DNA"/>
</dbReference>
<evidence type="ECO:0000256" key="2">
    <source>
        <dbReference type="SAM" id="Phobius"/>
    </source>
</evidence>
<evidence type="ECO:0000313" key="4">
    <source>
        <dbReference type="Proteomes" id="UP001556367"/>
    </source>
</evidence>